<comment type="subcellular location">
    <subcellularLocation>
        <location evidence="1">Cell membrane</location>
        <topology evidence="1">Multi-pass membrane protein</topology>
    </subcellularLocation>
</comment>
<evidence type="ECO:0000256" key="5">
    <source>
        <dbReference type="ARBA" id="ARBA00022989"/>
    </source>
</evidence>
<dbReference type="Pfam" id="PF02687">
    <property type="entry name" value="FtsX"/>
    <property type="match status" value="1"/>
</dbReference>
<dbReference type="GO" id="GO:0098797">
    <property type="term" value="C:plasma membrane protein complex"/>
    <property type="evidence" value="ECO:0007669"/>
    <property type="project" value="TreeGrafter"/>
</dbReference>
<evidence type="ECO:0000313" key="9">
    <source>
        <dbReference type="EMBL" id="PUD99409.1"/>
    </source>
</evidence>
<dbReference type="PANTHER" id="PTHR30489:SF0">
    <property type="entry name" value="LIPOPROTEIN-RELEASING SYSTEM TRANSMEMBRANE PROTEIN LOLE"/>
    <property type="match status" value="1"/>
</dbReference>
<keyword evidence="3" id="KW-1003">Cell membrane</keyword>
<dbReference type="Proteomes" id="UP000250928">
    <property type="component" value="Unassembled WGS sequence"/>
</dbReference>
<reference evidence="9 10" key="1">
    <citation type="submission" date="2018-01" db="EMBL/GenBank/DDBJ databases">
        <title>Novel co-symbiosis in the lucinid bivalve Phacoides pectinatus.</title>
        <authorList>
            <person name="Lim S.J."/>
            <person name="Davis B.G."/>
            <person name="Gill D.E."/>
            <person name="Engel A.S."/>
            <person name="Anderson L.C."/>
            <person name="Campbell B.J."/>
        </authorList>
    </citation>
    <scope>NUCLEOTIDE SEQUENCE [LARGE SCALE GENOMIC DNA]</scope>
    <source>
        <strain evidence="9">N3_P5</strain>
    </source>
</reference>
<dbReference type="EMBL" id="PQCO01000260">
    <property type="protein sequence ID" value="PUD99409.1"/>
    <property type="molecule type" value="Genomic_DNA"/>
</dbReference>
<feature type="domain" description="ABC3 transporter permease C-terminal" evidence="8">
    <location>
        <begin position="242"/>
        <end position="370"/>
    </location>
</feature>
<dbReference type="PANTHER" id="PTHR30489">
    <property type="entry name" value="LIPOPROTEIN-RELEASING SYSTEM TRANSMEMBRANE PROTEIN LOLE"/>
    <property type="match status" value="1"/>
</dbReference>
<keyword evidence="5 7" id="KW-1133">Transmembrane helix</keyword>
<keyword evidence="6 7" id="KW-0472">Membrane</keyword>
<comment type="similarity">
    <text evidence="2">Belongs to the ABC-4 integral membrane protein family. LolC/E subfamily.</text>
</comment>
<evidence type="ECO:0000256" key="7">
    <source>
        <dbReference type="SAM" id="Phobius"/>
    </source>
</evidence>
<evidence type="ECO:0000313" key="10">
    <source>
        <dbReference type="Proteomes" id="UP000250928"/>
    </source>
</evidence>
<evidence type="ECO:0000256" key="1">
    <source>
        <dbReference type="ARBA" id="ARBA00004651"/>
    </source>
</evidence>
<evidence type="ECO:0000256" key="2">
    <source>
        <dbReference type="ARBA" id="ARBA00005236"/>
    </source>
</evidence>
<evidence type="ECO:0000259" key="8">
    <source>
        <dbReference type="Pfam" id="PF02687"/>
    </source>
</evidence>
<organism evidence="9 10">
    <name type="scientific">Candidatus Sedimenticola endophacoides</name>
    <dbReference type="NCBI Taxonomy" id="2548426"/>
    <lineage>
        <taxon>Bacteria</taxon>
        <taxon>Pseudomonadati</taxon>
        <taxon>Pseudomonadota</taxon>
        <taxon>Gammaproteobacteria</taxon>
        <taxon>Chromatiales</taxon>
        <taxon>Sedimenticolaceae</taxon>
        <taxon>Sedimenticola</taxon>
    </lineage>
</organism>
<feature type="transmembrane region" description="Helical" evidence="7">
    <location>
        <begin position="345"/>
        <end position="367"/>
    </location>
</feature>
<name>A0A657PVP8_9GAMM</name>
<proteinExistence type="inferred from homology"/>
<accession>A0A657PVP8</accession>
<keyword evidence="4 7" id="KW-0812">Transmembrane</keyword>
<dbReference type="InterPro" id="IPR051447">
    <property type="entry name" value="Lipoprotein-release_system"/>
</dbReference>
<dbReference type="GO" id="GO:0044874">
    <property type="term" value="P:lipoprotein localization to outer membrane"/>
    <property type="evidence" value="ECO:0007669"/>
    <property type="project" value="TreeGrafter"/>
</dbReference>
<protein>
    <submittedName>
        <fullName evidence="9">ABC transporter permease</fullName>
    </submittedName>
</protein>
<feature type="transmembrane region" description="Helical" evidence="7">
    <location>
        <begin position="237"/>
        <end position="258"/>
    </location>
</feature>
<evidence type="ECO:0000256" key="4">
    <source>
        <dbReference type="ARBA" id="ARBA00022692"/>
    </source>
</evidence>
<evidence type="ECO:0000256" key="6">
    <source>
        <dbReference type="ARBA" id="ARBA00023136"/>
    </source>
</evidence>
<feature type="transmembrane region" description="Helical" evidence="7">
    <location>
        <begin position="27"/>
        <end position="50"/>
    </location>
</feature>
<feature type="transmembrane region" description="Helical" evidence="7">
    <location>
        <begin position="294"/>
        <end position="314"/>
    </location>
</feature>
<sequence length="377" mass="42449">MIDLIRKQRYLIDFTLSSLLRRKGKNLGLLLVYTLIVFMLASIMLFTHALRQEAGMVLQSAPEIILQRMVAGRHALVPADYLEKMGSLRGVTDKKGRLWGYFYDPTVKANYTMMVDEARGLTAMEVVIGAGIARAKGIGIGDYISFRAYDGDAFSFQVKEIINPVTELVSSDLVLMSERAYRATFGVPDGYFTDIVLKVRNPREVRKIAEKLSMRLPDTRPILREEILRTYDSIFSWRQGIVFVLLAGAILAFVIFAWDKASGLSAEEKREIGILKAVGWETADVLRMKFWEGAVISLSAFILGYLSAYAHVFYGSATLFEPVLKGWAVLYPEFQLTPFIDGLQVATLFFFTVFPYIVATIIPIWKASITDPDAVMR</sequence>
<dbReference type="AlphaFoldDB" id="A0A657PVP8"/>
<dbReference type="InterPro" id="IPR003838">
    <property type="entry name" value="ABC3_permease_C"/>
</dbReference>
<gene>
    <name evidence="9" type="ORF">C3L24_11080</name>
</gene>
<comment type="caution">
    <text evidence="9">The sequence shown here is derived from an EMBL/GenBank/DDBJ whole genome shotgun (WGS) entry which is preliminary data.</text>
</comment>
<evidence type="ECO:0000256" key="3">
    <source>
        <dbReference type="ARBA" id="ARBA00022475"/>
    </source>
</evidence>